<feature type="compositionally biased region" description="Polar residues" evidence="1">
    <location>
        <begin position="1"/>
        <end position="13"/>
    </location>
</feature>
<dbReference type="EnsemblPlants" id="TuG1812G0600001977.01.T01">
    <property type="protein sequence ID" value="TuG1812G0600001977.01.T01.cds370467"/>
    <property type="gene ID" value="TuG1812G0600001977.01"/>
</dbReference>
<feature type="compositionally biased region" description="Pro residues" evidence="1">
    <location>
        <begin position="67"/>
        <end position="77"/>
    </location>
</feature>
<keyword evidence="3" id="KW-1185">Reference proteome</keyword>
<evidence type="ECO:0000313" key="2">
    <source>
        <dbReference type="EnsemblPlants" id="TuG1812G0600001977.01.T01.cds370467"/>
    </source>
</evidence>
<feature type="compositionally biased region" description="Low complexity" evidence="1">
    <location>
        <begin position="35"/>
        <end position="47"/>
    </location>
</feature>
<reference evidence="3" key="1">
    <citation type="journal article" date="2013" name="Nature">
        <title>Draft genome of the wheat A-genome progenitor Triticum urartu.</title>
        <authorList>
            <person name="Ling H.Q."/>
            <person name="Zhao S."/>
            <person name="Liu D."/>
            <person name="Wang J."/>
            <person name="Sun H."/>
            <person name="Zhang C."/>
            <person name="Fan H."/>
            <person name="Li D."/>
            <person name="Dong L."/>
            <person name="Tao Y."/>
            <person name="Gao C."/>
            <person name="Wu H."/>
            <person name="Li Y."/>
            <person name="Cui Y."/>
            <person name="Guo X."/>
            <person name="Zheng S."/>
            <person name="Wang B."/>
            <person name="Yu K."/>
            <person name="Liang Q."/>
            <person name="Yang W."/>
            <person name="Lou X."/>
            <person name="Chen J."/>
            <person name="Feng M."/>
            <person name="Jian J."/>
            <person name="Zhang X."/>
            <person name="Luo G."/>
            <person name="Jiang Y."/>
            <person name="Liu J."/>
            <person name="Wang Z."/>
            <person name="Sha Y."/>
            <person name="Zhang B."/>
            <person name="Wu H."/>
            <person name="Tang D."/>
            <person name="Shen Q."/>
            <person name="Xue P."/>
            <person name="Zou S."/>
            <person name="Wang X."/>
            <person name="Liu X."/>
            <person name="Wang F."/>
            <person name="Yang Y."/>
            <person name="An X."/>
            <person name="Dong Z."/>
            <person name="Zhang K."/>
            <person name="Zhang X."/>
            <person name="Luo M.C."/>
            <person name="Dvorak J."/>
            <person name="Tong Y."/>
            <person name="Wang J."/>
            <person name="Yang H."/>
            <person name="Li Z."/>
            <person name="Wang D."/>
            <person name="Zhang A."/>
            <person name="Wang J."/>
        </authorList>
    </citation>
    <scope>NUCLEOTIDE SEQUENCE</scope>
    <source>
        <strain evidence="3">cv. G1812</strain>
    </source>
</reference>
<dbReference type="Gramene" id="TuG1812G0600001977.01.T01">
    <property type="protein sequence ID" value="TuG1812G0600001977.01.T01.cds370467"/>
    <property type="gene ID" value="TuG1812G0600001977.01"/>
</dbReference>
<reference evidence="2" key="2">
    <citation type="submission" date="2018-03" db="EMBL/GenBank/DDBJ databases">
        <title>The Triticum urartu genome reveals the dynamic nature of wheat genome evolution.</title>
        <authorList>
            <person name="Ling H."/>
            <person name="Ma B."/>
            <person name="Shi X."/>
            <person name="Liu H."/>
            <person name="Dong L."/>
            <person name="Sun H."/>
            <person name="Cao Y."/>
            <person name="Gao Q."/>
            <person name="Zheng S."/>
            <person name="Li Y."/>
            <person name="Yu Y."/>
            <person name="Du H."/>
            <person name="Qi M."/>
            <person name="Li Y."/>
            <person name="Yu H."/>
            <person name="Cui Y."/>
            <person name="Wang N."/>
            <person name="Chen C."/>
            <person name="Wu H."/>
            <person name="Zhao Y."/>
            <person name="Zhang J."/>
            <person name="Li Y."/>
            <person name="Zhou W."/>
            <person name="Zhang B."/>
            <person name="Hu W."/>
            <person name="Eijk M."/>
            <person name="Tang J."/>
            <person name="Witsenboer H."/>
            <person name="Zhao S."/>
            <person name="Li Z."/>
            <person name="Zhang A."/>
            <person name="Wang D."/>
            <person name="Liang C."/>
        </authorList>
    </citation>
    <scope>NUCLEOTIDE SEQUENCE [LARGE SCALE GENOMIC DNA]</scope>
    <source>
        <strain evidence="2">cv. G1812</strain>
    </source>
</reference>
<name>A0A8R7QQ58_TRIUA</name>
<feature type="compositionally biased region" description="Pro residues" evidence="1">
    <location>
        <begin position="113"/>
        <end position="136"/>
    </location>
</feature>
<protein>
    <submittedName>
        <fullName evidence="2">Uncharacterized protein</fullName>
    </submittedName>
</protein>
<feature type="region of interest" description="Disordered" evidence="1">
    <location>
        <begin position="1"/>
        <end position="142"/>
    </location>
</feature>
<accession>A0A8R7QQ58</accession>
<sequence>NHSTAAPASSPNTDAADRLVVAEHPSLTRKPFVGSSPSPAHPAPAFSRGKPSSALHPHHNNDLLHRFPPPSRPPPTPQAFSPEQGLLLHEHPSLSTKLGSPPVSLTRAAGLPVRPPSREAPPPLHPPPGAAPPPCSPRALGR</sequence>
<proteinExistence type="predicted"/>
<evidence type="ECO:0000256" key="1">
    <source>
        <dbReference type="SAM" id="MobiDB-lite"/>
    </source>
</evidence>
<dbReference type="AlphaFoldDB" id="A0A8R7QQ58"/>
<evidence type="ECO:0000313" key="3">
    <source>
        <dbReference type="Proteomes" id="UP000015106"/>
    </source>
</evidence>
<organism evidence="2 3">
    <name type="scientific">Triticum urartu</name>
    <name type="common">Red wild einkorn</name>
    <name type="synonym">Crithodium urartu</name>
    <dbReference type="NCBI Taxonomy" id="4572"/>
    <lineage>
        <taxon>Eukaryota</taxon>
        <taxon>Viridiplantae</taxon>
        <taxon>Streptophyta</taxon>
        <taxon>Embryophyta</taxon>
        <taxon>Tracheophyta</taxon>
        <taxon>Spermatophyta</taxon>
        <taxon>Magnoliopsida</taxon>
        <taxon>Liliopsida</taxon>
        <taxon>Poales</taxon>
        <taxon>Poaceae</taxon>
        <taxon>BOP clade</taxon>
        <taxon>Pooideae</taxon>
        <taxon>Triticodae</taxon>
        <taxon>Triticeae</taxon>
        <taxon>Triticinae</taxon>
        <taxon>Triticum</taxon>
    </lineage>
</organism>
<dbReference type="Proteomes" id="UP000015106">
    <property type="component" value="Chromosome 6"/>
</dbReference>
<reference evidence="2" key="3">
    <citation type="submission" date="2022-06" db="UniProtKB">
        <authorList>
            <consortium name="EnsemblPlants"/>
        </authorList>
    </citation>
    <scope>IDENTIFICATION</scope>
</reference>